<protein>
    <recommendedName>
        <fullName evidence="9">GMP synthase [glutamine-hydrolyzing]</fullName>
        <ecNumber evidence="9">6.3.5.2</ecNumber>
    </recommendedName>
    <alternativeName>
        <fullName evidence="9">GMP synthetase</fullName>
    </alternativeName>
    <alternativeName>
        <fullName evidence="9">Glutamine amidotransferase</fullName>
    </alternativeName>
</protein>
<keyword evidence="3 9" id="KW-0436">Ligase</keyword>
<evidence type="ECO:0000256" key="7">
    <source>
        <dbReference type="ARBA" id="ARBA00022840"/>
    </source>
</evidence>
<keyword evidence="8 9" id="KW-0315">Glutamine amidotransferase</keyword>
<evidence type="ECO:0000256" key="3">
    <source>
        <dbReference type="ARBA" id="ARBA00022598"/>
    </source>
</evidence>
<dbReference type="InterPro" id="IPR004739">
    <property type="entry name" value="GMP_synth_GATase"/>
</dbReference>
<dbReference type="NCBIfam" id="TIGR00884">
    <property type="entry name" value="guaA_Cterm"/>
    <property type="match status" value="1"/>
</dbReference>
<evidence type="ECO:0000259" key="11">
    <source>
        <dbReference type="PROSITE" id="PS51553"/>
    </source>
</evidence>
<evidence type="ECO:0000256" key="1">
    <source>
        <dbReference type="ARBA" id="ARBA00002332"/>
    </source>
</evidence>
<evidence type="ECO:0000313" key="12">
    <source>
        <dbReference type="EMBL" id="MDO5974984.1"/>
    </source>
</evidence>
<evidence type="ECO:0000256" key="5">
    <source>
        <dbReference type="ARBA" id="ARBA00022749"/>
    </source>
</evidence>
<dbReference type="PRINTS" id="PR00096">
    <property type="entry name" value="GATASE"/>
</dbReference>
<evidence type="ECO:0000256" key="4">
    <source>
        <dbReference type="ARBA" id="ARBA00022741"/>
    </source>
</evidence>
<dbReference type="Gene3D" id="3.40.50.880">
    <property type="match status" value="1"/>
</dbReference>
<dbReference type="InterPro" id="IPR029062">
    <property type="entry name" value="Class_I_gatase-like"/>
</dbReference>
<keyword evidence="5 9" id="KW-0332">GMP biosynthesis</keyword>
<dbReference type="Gene3D" id="3.40.50.620">
    <property type="entry name" value="HUPs"/>
    <property type="match status" value="1"/>
</dbReference>
<dbReference type="HAMAP" id="MF_00344">
    <property type="entry name" value="GMP_synthase"/>
    <property type="match status" value="1"/>
</dbReference>
<dbReference type="SUPFAM" id="SSF54810">
    <property type="entry name" value="GMP synthetase C-terminal dimerisation domain"/>
    <property type="match status" value="1"/>
</dbReference>
<feature type="binding site" evidence="10">
    <location>
        <begin position="223"/>
        <end position="229"/>
    </location>
    <ligand>
        <name>ATP</name>
        <dbReference type="ChEBI" id="CHEBI:30616"/>
    </ligand>
</feature>
<sequence>MQHDKVLILDFGSQYTQLIARRVRELNIYSEIHPFNKIPTDIDAYKAVILSGSPFSVRGEEALHLDLSQIRGKKPLLGVCYGAQYLAHFSGGGEVAPSNTREYGRANLSFIKTEDPFFEHVSEGSQVWMSHSDTIKKLPTGSVLIASTHDVENAAYRIEGELTYAIQFHPEVYHSTDGKQILENFLVNIAGLHQDWTPDSFVEETVEAIQEKVGNDKVVLGLSGGVDSTVAAVLLNKAIGKNLYCIFVNNGLLRKNEFQSVLDQYEGMGLNVKGVDASQRFLDALAGIEDPEKKRKAIGNAFIEVFDDEAHKLEDVKWLAQGTIYPDVIESVSATGGPSATIKSHHNVGGLPDFMKLNIVEPLRAIFKDEVRRVGATLGIDPELLGRHPFPGPGLGIRILGDITAEKVRILQEVDAIFINGLKEWNLYDNVWQAGAMLLPVNSVGVMGDERTYEKCVALRAVESTDGMTADWVNLPYEFLQKTSNDIINKVKGVNRVVYDISSKPPATIEWE</sequence>
<dbReference type="InterPro" id="IPR025777">
    <property type="entry name" value="GMPS_ATP_PPase_dom"/>
</dbReference>
<comment type="caution">
    <text evidence="12">The sequence shown here is derived from an EMBL/GenBank/DDBJ whole genome shotgun (WGS) entry which is preliminary data.</text>
</comment>
<keyword evidence="6 9" id="KW-0658">Purine biosynthesis</keyword>
<dbReference type="PANTHER" id="PTHR11922">
    <property type="entry name" value="GMP SYNTHASE-RELATED"/>
    <property type="match status" value="1"/>
</dbReference>
<name>A0ABT8WPA9_9FLAO</name>
<dbReference type="Pfam" id="PF00958">
    <property type="entry name" value="GMP_synt_C"/>
    <property type="match status" value="1"/>
</dbReference>
<comment type="subunit">
    <text evidence="9">Homodimer.</text>
</comment>
<dbReference type="InterPro" id="IPR017926">
    <property type="entry name" value="GATASE"/>
</dbReference>
<dbReference type="Proteomes" id="UP001176806">
    <property type="component" value="Unassembled WGS sequence"/>
</dbReference>
<keyword evidence="7 9" id="KW-0067">ATP-binding</keyword>
<comment type="catalytic activity">
    <reaction evidence="9">
        <text>XMP + L-glutamine + ATP + H2O = GMP + L-glutamate + AMP + diphosphate + 2 H(+)</text>
        <dbReference type="Rhea" id="RHEA:11680"/>
        <dbReference type="ChEBI" id="CHEBI:15377"/>
        <dbReference type="ChEBI" id="CHEBI:15378"/>
        <dbReference type="ChEBI" id="CHEBI:29985"/>
        <dbReference type="ChEBI" id="CHEBI:30616"/>
        <dbReference type="ChEBI" id="CHEBI:33019"/>
        <dbReference type="ChEBI" id="CHEBI:57464"/>
        <dbReference type="ChEBI" id="CHEBI:58115"/>
        <dbReference type="ChEBI" id="CHEBI:58359"/>
        <dbReference type="ChEBI" id="CHEBI:456215"/>
        <dbReference type="EC" id="6.3.5.2"/>
    </reaction>
</comment>
<evidence type="ECO:0000256" key="2">
    <source>
        <dbReference type="ARBA" id="ARBA00005153"/>
    </source>
</evidence>
<feature type="active site" evidence="9">
    <location>
        <position position="169"/>
    </location>
</feature>
<dbReference type="PANTHER" id="PTHR11922:SF2">
    <property type="entry name" value="GMP SYNTHASE [GLUTAMINE-HYDROLYZING]"/>
    <property type="match status" value="1"/>
</dbReference>
<dbReference type="InterPro" id="IPR014729">
    <property type="entry name" value="Rossmann-like_a/b/a_fold"/>
</dbReference>
<dbReference type="RefSeq" id="WP_303302144.1">
    <property type="nucleotide sequence ID" value="NZ_BAABDA010000018.1"/>
</dbReference>
<organism evidence="12 13">
    <name type="scientific">Flavivirga jejuensis</name>
    <dbReference type="NCBI Taxonomy" id="870487"/>
    <lineage>
        <taxon>Bacteria</taxon>
        <taxon>Pseudomonadati</taxon>
        <taxon>Bacteroidota</taxon>
        <taxon>Flavobacteriia</taxon>
        <taxon>Flavobacteriales</taxon>
        <taxon>Flavobacteriaceae</taxon>
        <taxon>Flavivirga</taxon>
    </lineage>
</organism>
<dbReference type="GO" id="GO:0003922">
    <property type="term" value="F:GMP synthase (glutamine-hydrolyzing) activity"/>
    <property type="evidence" value="ECO:0007669"/>
    <property type="project" value="UniProtKB-EC"/>
</dbReference>
<dbReference type="SUPFAM" id="SSF52402">
    <property type="entry name" value="Adenine nucleotide alpha hydrolases-like"/>
    <property type="match status" value="1"/>
</dbReference>
<feature type="active site" evidence="9">
    <location>
        <position position="171"/>
    </location>
</feature>
<feature type="domain" description="GMPS ATP-PPase" evidence="11">
    <location>
        <begin position="196"/>
        <end position="387"/>
    </location>
</feature>
<dbReference type="InterPro" id="IPR022310">
    <property type="entry name" value="NAD/GMP_synthase"/>
</dbReference>
<feature type="active site" description="Nucleophile" evidence="9">
    <location>
        <position position="80"/>
    </location>
</feature>
<dbReference type="InterPro" id="IPR001674">
    <property type="entry name" value="GMP_synth_C"/>
</dbReference>
<evidence type="ECO:0000256" key="6">
    <source>
        <dbReference type="ARBA" id="ARBA00022755"/>
    </source>
</evidence>
<dbReference type="CDD" id="cd01997">
    <property type="entry name" value="GMP_synthase_C"/>
    <property type="match status" value="1"/>
</dbReference>
<dbReference type="Pfam" id="PF02540">
    <property type="entry name" value="NAD_synthase"/>
    <property type="match status" value="1"/>
</dbReference>
<dbReference type="Gene3D" id="3.30.300.10">
    <property type="match status" value="1"/>
</dbReference>
<dbReference type="NCBIfam" id="TIGR00888">
    <property type="entry name" value="guaA_Nterm"/>
    <property type="match status" value="1"/>
</dbReference>
<keyword evidence="4 9" id="KW-0547">Nucleotide-binding</keyword>
<keyword evidence="13" id="KW-1185">Reference proteome</keyword>
<dbReference type="EC" id="6.3.5.2" evidence="9"/>
<proteinExistence type="inferred from homology"/>
<dbReference type="CDD" id="cd01742">
    <property type="entry name" value="GATase1_GMP_Synthase"/>
    <property type="match status" value="1"/>
</dbReference>
<dbReference type="EMBL" id="JAUOEL010000004">
    <property type="protein sequence ID" value="MDO5974984.1"/>
    <property type="molecule type" value="Genomic_DNA"/>
</dbReference>
<reference evidence="12" key="1">
    <citation type="submission" date="2023-07" db="EMBL/GenBank/DDBJ databases">
        <title>Two novel species in the genus Flavivirga.</title>
        <authorList>
            <person name="Kwon K."/>
        </authorList>
    </citation>
    <scope>NUCLEOTIDE SEQUENCE</scope>
    <source>
        <strain evidence="12">KACC 14158</strain>
    </source>
</reference>
<comment type="function">
    <text evidence="1 9">Catalyzes the synthesis of GMP from XMP.</text>
</comment>
<dbReference type="NCBIfam" id="NF000848">
    <property type="entry name" value="PRK00074.1"/>
    <property type="match status" value="1"/>
</dbReference>
<evidence type="ECO:0000256" key="9">
    <source>
        <dbReference type="HAMAP-Rule" id="MF_00344"/>
    </source>
</evidence>
<evidence type="ECO:0000313" key="13">
    <source>
        <dbReference type="Proteomes" id="UP001176806"/>
    </source>
</evidence>
<evidence type="ECO:0000256" key="8">
    <source>
        <dbReference type="ARBA" id="ARBA00022962"/>
    </source>
</evidence>
<evidence type="ECO:0000256" key="10">
    <source>
        <dbReference type="PROSITE-ProRule" id="PRU00886"/>
    </source>
</evidence>
<dbReference type="PROSITE" id="PS51553">
    <property type="entry name" value="GMPS_ATP_PPASE"/>
    <property type="match status" value="1"/>
</dbReference>
<gene>
    <name evidence="9 12" type="primary">guaA</name>
    <name evidence="12" type="ORF">Q4Q40_12365</name>
</gene>
<accession>A0ABT8WPA9</accession>
<dbReference type="SUPFAM" id="SSF52317">
    <property type="entry name" value="Class I glutamine amidotransferase-like"/>
    <property type="match status" value="1"/>
</dbReference>
<dbReference type="Pfam" id="PF00117">
    <property type="entry name" value="GATase"/>
    <property type="match status" value="1"/>
</dbReference>
<dbReference type="InterPro" id="IPR022955">
    <property type="entry name" value="GMP_synthase"/>
</dbReference>
<dbReference type="PROSITE" id="PS51273">
    <property type="entry name" value="GATASE_TYPE_1"/>
    <property type="match status" value="1"/>
</dbReference>
<comment type="pathway">
    <text evidence="2 9">Purine metabolism; GMP biosynthesis; GMP from XMP (L-Gln route): step 1/1.</text>
</comment>